<feature type="non-terminal residue" evidence="1">
    <location>
        <position position="1"/>
    </location>
</feature>
<gene>
    <name evidence="1" type="ORF">BDN72DRAFT_777568</name>
</gene>
<name>A0ACD3A8L6_9AGAR</name>
<proteinExistence type="predicted"/>
<organism evidence="1 2">
    <name type="scientific">Pluteus cervinus</name>
    <dbReference type="NCBI Taxonomy" id="181527"/>
    <lineage>
        <taxon>Eukaryota</taxon>
        <taxon>Fungi</taxon>
        <taxon>Dikarya</taxon>
        <taxon>Basidiomycota</taxon>
        <taxon>Agaricomycotina</taxon>
        <taxon>Agaricomycetes</taxon>
        <taxon>Agaricomycetidae</taxon>
        <taxon>Agaricales</taxon>
        <taxon>Pluteineae</taxon>
        <taxon>Pluteaceae</taxon>
        <taxon>Pluteus</taxon>
    </lineage>
</organism>
<dbReference type="Proteomes" id="UP000308600">
    <property type="component" value="Unassembled WGS sequence"/>
</dbReference>
<sequence>PSSWRLVNRTQKDGDEVMFTVQGVIEAKDLPPIFKSSKPKEKPYLLNQNITLTGLGTATFEQSLSALREMHPVISRQFPEGRVTCSFLSGTSLTFSNRFFTKRSEGGQMISIPFSPNVDPKNVLTHMLNPLMIHTEENEVKYFVRQSDLGRNFKYFPTDPQTFRVGDIVEIQCTLVVYKMREENYICKLILYSVALLDSKYGNVSYLCLL</sequence>
<evidence type="ECO:0000313" key="2">
    <source>
        <dbReference type="Proteomes" id="UP000308600"/>
    </source>
</evidence>
<accession>A0ACD3A8L6</accession>
<protein>
    <submittedName>
        <fullName evidence="1">Uncharacterized protein</fullName>
    </submittedName>
</protein>
<dbReference type="EMBL" id="ML208608">
    <property type="protein sequence ID" value="TFK62065.1"/>
    <property type="molecule type" value="Genomic_DNA"/>
</dbReference>
<reference evidence="1 2" key="1">
    <citation type="journal article" date="2019" name="Nat. Ecol. Evol.">
        <title>Megaphylogeny resolves global patterns of mushroom evolution.</title>
        <authorList>
            <person name="Varga T."/>
            <person name="Krizsan K."/>
            <person name="Foldi C."/>
            <person name="Dima B."/>
            <person name="Sanchez-Garcia M."/>
            <person name="Sanchez-Ramirez S."/>
            <person name="Szollosi G.J."/>
            <person name="Szarkandi J.G."/>
            <person name="Papp V."/>
            <person name="Albert L."/>
            <person name="Andreopoulos W."/>
            <person name="Angelini C."/>
            <person name="Antonin V."/>
            <person name="Barry K.W."/>
            <person name="Bougher N.L."/>
            <person name="Buchanan P."/>
            <person name="Buyck B."/>
            <person name="Bense V."/>
            <person name="Catcheside P."/>
            <person name="Chovatia M."/>
            <person name="Cooper J."/>
            <person name="Damon W."/>
            <person name="Desjardin D."/>
            <person name="Finy P."/>
            <person name="Geml J."/>
            <person name="Haridas S."/>
            <person name="Hughes K."/>
            <person name="Justo A."/>
            <person name="Karasinski D."/>
            <person name="Kautmanova I."/>
            <person name="Kiss B."/>
            <person name="Kocsube S."/>
            <person name="Kotiranta H."/>
            <person name="LaButti K.M."/>
            <person name="Lechner B.E."/>
            <person name="Liimatainen K."/>
            <person name="Lipzen A."/>
            <person name="Lukacs Z."/>
            <person name="Mihaltcheva S."/>
            <person name="Morgado L.N."/>
            <person name="Niskanen T."/>
            <person name="Noordeloos M.E."/>
            <person name="Ohm R.A."/>
            <person name="Ortiz-Santana B."/>
            <person name="Ovrebo C."/>
            <person name="Racz N."/>
            <person name="Riley R."/>
            <person name="Savchenko A."/>
            <person name="Shiryaev A."/>
            <person name="Soop K."/>
            <person name="Spirin V."/>
            <person name="Szebenyi C."/>
            <person name="Tomsovsky M."/>
            <person name="Tulloss R.E."/>
            <person name="Uehling J."/>
            <person name="Grigoriev I.V."/>
            <person name="Vagvolgyi C."/>
            <person name="Papp T."/>
            <person name="Martin F.M."/>
            <person name="Miettinen O."/>
            <person name="Hibbett D.S."/>
            <person name="Nagy L.G."/>
        </authorList>
    </citation>
    <scope>NUCLEOTIDE SEQUENCE [LARGE SCALE GENOMIC DNA]</scope>
    <source>
        <strain evidence="1 2">NL-1719</strain>
    </source>
</reference>
<evidence type="ECO:0000313" key="1">
    <source>
        <dbReference type="EMBL" id="TFK62065.1"/>
    </source>
</evidence>
<keyword evidence="2" id="KW-1185">Reference proteome</keyword>